<organism evidence="5 6">
    <name type="scientific">Anaerofustis stercorihominis</name>
    <dbReference type="NCBI Taxonomy" id="214853"/>
    <lineage>
        <taxon>Bacteria</taxon>
        <taxon>Bacillati</taxon>
        <taxon>Bacillota</taxon>
        <taxon>Clostridia</taxon>
        <taxon>Eubacteriales</taxon>
        <taxon>Eubacteriaceae</taxon>
        <taxon>Anaerofustis</taxon>
    </lineage>
</organism>
<evidence type="ECO:0000256" key="3">
    <source>
        <dbReference type="ARBA" id="ARBA00022729"/>
    </source>
</evidence>
<dbReference type="GO" id="GO:0016837">
    <property type="term" value="F:carbon-oxygen lyase activity, acting on polysaccharides"/>
    <property type="evidence" value="ECO:0007669"/>
    <property type="project" value="TreeGrafter"/>
</dbReference>
<dbReference type="PANTHER" id="PTHR40088:SF2">
    <property type="entry name" value="SECRETED SUGAR HYDROLASE"/>
    <property type="match status" value="1"/>
</dbReference>
<dbReference type="InterPro" id="IPR052052">
    <property type="entry name" value="Polysaccharide_Lyase_9"/>
</dbReference>
<dbReference type="InterPro" id="IPR012334">
    <property type="entry name" value="Pectin_lyas_fold"/>
</dbReference>
<feature type="chain" id="PRO_5017627049" description="DUF1565 domain-containing protein" evidence="4">
    <location>
        <begin position="25"/>
        <end position="299"/>
    </location>
</feature>
<evidence type="ECO:0000313" key="6">
    <source>
        <dbReference type="Proteomes" id="UP000261212"/>
    </source>
</evidence>
<evidence type="ECO:0000256" key="1">
    <source>
        <dbReference type="ARBA" id="ARBA00004613"/>
    </source>
</evidence>
<dbReference type="AlphaFoldDB" id="A0A3E3DWP6"/>
<evidence type="ECO:0000256" key="4">
    <source>
        <dbReference type="SAM" id="SignalP"/>
    </source>
</evidence>
<evidence type="ECO:0000256" key="2">
    <source>
        <dbReference type="ARBA" id="ARBA00022525"/>
    </source>
</evidence>
<feature type="signal peptide" evidence="4">
    <location>
        <begin position="1"/>
        <end position="24"/>
    </location>
</feature>
<proteinExistence type="predicted"/>
<dbReference type="GO" id="GO:0005576">
    <property type="term" value="C:extracellular region"/>
    <property type="evidence" value="ECO:0007669"/>
    <property type="project" value="UniProtKB-SubCell"/>
</dbReference>
<keyword evidence="3 4" id="KW-0732">Signal</keyword>
<dbReference type="InterPro" id="IPR011050">
    <property type="entry name" value="Pectin_lyase_fold/virulence"/>
</dbReference>
<name>A0A3E3DWP6_9FIRM</name>
<dbReference type="SMART" id="SM00710">
    <property type="entry name" value="PbH1"/>
    <property type="match status" value="4"/>
</dbReference>
<gene>
    <name evidence="5" type="ORF">DW687_09515</name>
</gene>
<dbReference type="Gene3D" id="2.160.20.10">
    <property type="entry name" value="Single-stranded right-handed beta-helix, Pectin lyase-like"/>
    <property type="match status" value="1"/>
</dbReference>
<sequence>MKKKSILFIFISIMGLSIFTPVNAKTKLYDLIRGDKHFKTKCVNIINNKKSEFSLPKKNVIYVSSKTGNDKNKGTKTSPYKTIKKGLSKTKAGYTLVLKKGNYKEKIDIKKKGNRNKYITVRNYNKEEVIIDGSDIKNHSSIIDLNNSSYIKIMGLTVKNAKGNDIAGINLSSGANHIIITNNKLTDIKVKNPKKKEYTNGILLLGESGKHKINNILINNNTLYDMNTGWGECISVSANNENINITKNKLNKTGNIGIDLTGNYGYCKTKKQTFQESVLFIKTIYKTRNQNMQQAMGFM</sequence>
<comment type="caution">
    <text evidence="5">The sequence shown here is derived from an EMBL/GenBank/DDBJ whole genome shotgun (WGS) entry which is preliminary data.</text>
</comment>
<dbReference type="RefSeq" id="WP_117532572.1">
    <property type="nucleotide sequence ID" value="NZ_CAUFKS010000009.1"/>
</dbReference>
<keyword evidence="2" id="KW-0964">Secreted</keyword>
<protein>
    <recommendedName>
        <fullName evidence="7">DUF1565 domain-containing protein</fullName>
    </recommendedName>
</protein>
<dbReference type="PANTHER" id="PTHR40088">
    <property type="entry name" value="PECTATE LYASE (EUROFUNG)"/>
    <property type="match status" value="1"/>
</dbReference>
<dbReference type="SUPFAM" id="SSF51126">
    <property type="entry name" value="Pectin lyase-like"/>
    <property type="match status" value="1"/>
</dbReference>
<dbReference type="EMBL" id="QUSM01000005">
    <property type="protein sequence ID" value="RGD73585.1"/>
    <property type="molecule type" value="Genomic_DNA"/>
</dbReference>
<evidence type="ECO:0000313" key="5">
    <source>
        <dbReference type="EMBL" id="RGD73585.1"/>
    </source>
</evidence>
<evidence type="ECO:0008006" key="7">
    <source>
        <dbReference type="Google" id="ProtNLM"/>
    </source>
</evidence>
<dbReference type="Proteomes" id="UP000261212">
    <property type="component" value="Unassembled WGS sequence"/>
</dbReference>
<comment type="subcellular location">
    <subcellularLocation>
        <location evidence="1">Secreted</location>
    </subcellularLocation>
</comment>
<dbReference type="InterPro" id="IPR006626">
    <property type="entry name" value="PbH1"/>
</dbReference>
<accession>A0A3E3DWP6</accession>
<reference evidence="5 6" key="1">
    <citation type="submission" date="2018-08" db="EMBL/GenBank/DDBJ databases">
        <title>A genome reference for cultivated species of the human gut microbiota.</title>
        <authorList>
            <person name="Zou Y."/>
            <person name="Xue W."/>
            <person name="Luo G."/>
        </authorList>
    </citation>
    <scope>NUCLEOTIDE SEQUENCE [LARGE SCALE GENOMIC DNA]</scope>
    <source>
        <strain evidence="5 6">AM25-6</strain>
    </source>
</reference>